<evidence type="ECO:0000256" key="1">
    <source>
        <dbReference type="SAM" id="Phobius"/>
    </source>
</evidence>
<keyword evidence="1" id="KW-0472">Membrane</keyword>
<proteinExistence type="predicted"/>
<keyword evidence="1" id="KW-0812">Transmembrane</keyword>
<keyword evidence="1" id="KW-1133">Transmembrane helix</keyword>
<evidence type="ECO:0000259" key="2">
    <source>
        <dbReference type="Pfam" id="PF13559"/>
    </source>
</evidence>
<dbReference type="EMBL" id="CAEZXR010000120">
    <property type="protein sequence ID" value="CAB4705209.1"/>
    <property type="molecule type" value="Genomic_DNA"/>
</dbReference>
<organism evidence="3">
    <name type="scientific">freshwater metagenome</name>
    <dbReference type="NCBI Taxonomy" id="449393"/>
    <lineage>
        <taxon>unclassified sequences</taxon>
        <taxon>metagenomes</taxon>
        <taxon>ecological metagenomes</taxon>
    </lineage>
</organism>
<feature type="domain" description="Protein-glutamine gamma-glutamyltransferase-like C-terminal" evidence="2">
    <location>
        <begin position="132"/>
        <end position="198"/>
    </location>
</feature>
<dbReference type="InterPro" id="IPR025403">
    <property type="entry name" value="TgpA-like_C"/>
</dbReference>
<gene>
    <name evidence="3" type="ORF">UFOPK2579_01147</name>
</gene>
<name>A0A6J6Q2D0_9ZZZZ</name>
<dbReference type="AlphaFoldDB" id="A0A6J6Q2D0"/>
<evidence type="ECO:0000313" key="3">
    <source>
        <dbReference type="EMBL" id="CAB4705209.1"/>
    </source>
</evidence>
<protein>
    <submittedName>
        <fullName evidence="3">Unannotated protein</fullName>
    </submittedName>
</protein>
<dbReference type="Pfam" id="PF13559">
    <property type="entry name" value="DUF4129"/>
    <property type="match status" value="1"/>
</dbReference>
<reference evidence="3" key="1">
    <citation type="submission" date="2020-05" db="EMBL/GenBank/DDBJ databases">
        <authorList>
            <person name="Chiriac C."/>
            <person name="Salcher M."/>
            <person name="Ghai R."/>
            <person name="Kavagutti S V."/>
        </authorList>
    </citation>
    <scope>NUCLEOTIDE SEQUENCE</scope>
</reference>
<accession>A0A6J6Q2D0</accession>
<feature type="transmembrane region" description="Helical" evidence="1">
    <location>
        <begin position="65"/>
        <end position="85"/>
    </location>
</feature>
<sequence length="208" mass="22423">MIPASWPGLLRDPPLLPTPEDARSELRRELVRPEYHQRNPVQELLDWLGRTIDGTLQAASGTPPLATFAALVAFLLLVLGVGALVSRTRRSPRQRAGTRAVLADEQVGAAELRAHAETALAEGRYEDAVVDAYRALTVLQVERGLLDDAPGATAHEVARTLGARRPDLVESLESAARLFDEVLYGDRPADRDQALSVLAIDAAGVGAR</sequence>